<name>A0AB94IA55_9GAMM</name>
<evidence type="ECO:0000313" key="1">
    <source>
        <dbReference type="EMBL" id="TEA26262.1"/>
    </source>
</evidence>
<sequence>MKGVIRLGDLTNHGGKVISASTKITVFDKGVARVGDMVLCPIIGHGVNPIIEGDVQFTDEGRHIAFHGHKTACGCALISSLSHFGRKS</sequence>
<keyword evidence="2" id="KW-1185">Reference proteome</keyword>
<comment type="caution">
    <text evidence="1">The sequence shown here is derived from an EMBL/GenBank/DDBJ whole genome shotgun (WGS) entry which is preliminary data.</text>
</comment>
<dbReference type="EMBL" id="AWGA01000125">
    <property type="protein sequence ID" value="TEA26262.1"/>
    <property type="molecule type" value="Genomic_DNA"/>
</dbReference>
<proteinExistence type="predicted"/>
<dbReference type="Proteomes" id="UP000506160">
    <property type="component" value="Unassembled WGS sequence"/>
</dbReference>
<reference evidence="1 2" key="1">
    <citation type="journal article" date="2014" name="Appl. Environ. Microbiol.">
        <title>Genomic features of a bumble bee symbiont reflect its host environment.</title>
        <authorList>
            <person name="Martinson V.G."/>
            <person name="Magoc T."/>
            <person name="Koch H."/>
            <person name="Salzberg S.L."/>
            <person name="Moran N.A."/>
        </authorList>
    </citation>
    <scope>NUCLEOTIDE SEQUENCE [LARGE SCALE GENOMIC DNA]</scope>
    <source>
        <strain evidence="1 2">Bimp</strain>
    </source>
</reference>
<evidence type="ECO:0000313" key="2">
    <source>
        <dbReference type="Proteomes" id="UP000506160"/>
    </source>
</evidence>
<dbReference type="CDD" id="cd14744">
    <property type="entry name" value="PAAR_CT_2"/>
    <property type="match status" value="1"/>
</dbReference>
<dbReference type="AlphaFoldDB" id="A0AB94IA55"/>
<gene>
    <name evidence="1" type="ORF">O970_09595</name>
</gene>
<accession>A0AB94IA55</accession>
<dbReference type="InterPro" id="IPR008727">
    <property type="entry name" value="PAAR_motif"/>
</dbReference>
<dbReference type="Pfam" id="PF05488">
    <property type="entry name" value="PAAR_motif"/>
    <property type="match status" value="1"/>
</dbReference>
<organism evidence="1 2">
    <name type="scientific">Candidatus Schmidhempelia bombi str. Bimp</name>
    <dbReference type="NCBI Taxonomy" id="1387197"/>
    <lineage>
        <taxon>Bacteria</taxon>
        <taxon>Pseudomonadati</taxon>
        <taxon>Pseudomonadota</taxon>
        <taxon>Gammaproteobacteria</taxon>
        <taxon>Orbales</taxon>
        <taxon>Orbaceae</taxon>
        <taxon>Candidatus Schmidhempelia</taxon>
    </lineage>
</organism>
<dbReference type="RefSeq" id="WP_133459474.1">
    <property type="nucleotide sequence ID" value="NZ_AWGA01000125.1"/>
</dbReference>
<dbReference type="Gene3D" id="2.60.200.60">
    <property type="match status" value="1"/>
</dbReference>
<protein>
    <submittedName>
        <fullName evidence="1">PAAR domain-containing protein</fullName>
    </submittedName>
</protein>